<name>A0A3B0YTB4_9ZZZZ</name>
<dbReference type="Gene3D" id="3.40.50.720">
    <property type="entry name" value="NAD(P)-binding Rossmann-like Domain"/>
    <property type="match status" value="1"/>
</dbReference>
<dbReference type="AlphaFoldDB" id="A0A3B0YTB4"/>
<proteinExistence type="predicted"/>
<dbReference type="InterPro" id="IPR011032">
    <property type="entry name" value="GroES-like_sf"/>
</dbReference>
<reference evidence="1" key="1">
    <citation type="submission" date="2018-06" db="EMBL/GenBank/DDBJ databases">
        <authorList>
            <person name="Zhirakovskaya E."/>
        </authorList>
    </citation>
    <scope>NUCLEOTIDE SEQUENCE</scope>
</reference>
<protein>
    <submittedName>
        <fullName evidence="1">Uncharacterized protein</fullName>
    </submittedName>
</protein>
<evidence type="ECO:0000313" key="1">
    <source>
        <dbReference type="EMBL" id="VAW79870.1"/>
    </source>
</evidence>
<dbReference type="SUPFAM" id="SSF50129">
    <property type="entry name" value="GroES-like"/>
    <property type="match status" value="1"/>
</dbReference>
<gene>
    <name evidence="1" type="ORF">MNBD_GAMMA15-1865</name>
</gene>
<organism evidence="1">
    <name type="scientific">hydrothermal vent metagenome</name>
    <dbReference type="NCBI Taxonomy" id="652676"/>
    <lineage>
        <taxon>unclassified sequences</taxon>
        <taxon>metagenomes</taxon>
        <taxon>ecological metagenomes</taxon>
    </lineage>
</organism>
<dbReference type="EMBL" id="UOFN01000120">
    <property type="protein sequence ID" value="VAW79870.1"/>
    <property type="molecule type" value="Genomic_DNA"/>
</dbReference>
<dbReference type="Gene3D" id="3.90.180.10">
    <property type="entry name" value="Medium-chain alcohol dehydrogenases, catalytic domain"/>
    <property type="match status" value="1"/>
</dbReference>
<feature type="non-terminal residue" evidence="1">
    <location>
        <position position="1"/>
    </location>
</feature>
<sequence length="85" mass="9323">FEIGQTVATAMGGMGRQFDGGYAEYTCVPANQVQAINTTLDWKTFGALPEMIQTAWGSLNKALQLQSGQRLLIRYAVLHVLVQYA</sequence>
<accession>A0A3B0YTB4</accession>